<proteinExistence type="predicted"/>
<keyword evidence="1" id="KW-0677">Repeat</keyword>
<evidence type="ECO:0000256" key="2">
    <source>
        <dbReference type="SAM" id="MobiDB-lite"/>
    </source>
</evidence>
<name>A0A8H6XIR6_9AGAR</name>
<dbReference type="Pfam" id="PF24883">
    <property type="entry name" value="NPHP3_N"/>
    <property type="match status" value="1"/>
</dbReference>
<dbReference type="InterPro" id="IPR056884">
    <property type="entry name" value="NPHP3-like_N"/>
</dbReference>
<dbReference type="PANTHER" id="PTHR10039:SF16">
    <property type="entry name" value="GPI INOSITOL-DEACYLASE"/>
    <property type="match status" value="1"/>
</dbReference>
<dbReference type="OrthoDB" id="3066271at2759"/>
<evidence type="ECO:0000313" key="4">
    <source>
        <dbReference type="EMBL" id="KAF7341271.1"/>
    </source>
</evidence>
<dbReference type="Gene3D" id="3.40.50.300">
    <property type="entry name" value="P-loop containing nucleotide triphosphate hydrolases"/>
    <property type="match status" value="1"/>
</dbReference>
<feature type="domain" description="Nephrocystin 3-like N-terminal" evidence="3">
    <location>
        <begin position="230"/>
        <end position="397"/>
    </location>
</feature>
<dbReference type="PANTHER" id="PTHR10039">
    <property type="entry name" value="AMELOGENIN"/>
    <property type="match status" value="1"/>
</dbReference>
<feature type="compositionally biased region" description="Polar residues" evidence="2">
    <location>
        <begin position="17"/>
        <end position="31"/>
    </location>
</feature>
<feature type="region of interest" description="Disordered" evidence="2">
    <location>
        <begin position="17"/>
        <end position="37"/>
    </location>
</feature>
<keyword evidence="5" id="KW-1185">Reference proteome</keyword>
<dbReference type="SUPFAM" id="SSF52540">
    <property type="entry name" value="P-loop containing nucleoside triphosphate hydrolases"/>
    <property type="match status" value="1"/>
</dbReference>
<reference evidence="4" key="1">
    <citation type="submission" date="2020-05" db="EMBL/GenBank/DDBJ databases">
        <title>Mycena genomes resolve the evolution of fungal bioluminescence.</title>
        <authorList>
            <person name="Tsai I.J."/>
        </authorList>
    </citation>
    <scope>NUCLEOTIDE SEQUENCE</scope>
    <source>
        <strain evidence="4">CCC161011</strain>
    </source>
</reference>
<accession>A0A8H6XIR6</accession>
<sequence>MKRSALQWIRRKSTTLPDNYDSHSTGPTNSPDVAKSNKKTAQWVRDTFTLALDLADQALAIAEVAPFVAPAATLLRKIIDSYEELKSANDERDVLATYIADLTGAICATVLRMEETNHSNQIGRLKQDLEKYSARVSEFINIYDDRGKIGRFAGRKQLAEEMDEFTRELNSFGARFANNRLVDLYINQGTDARMLQEVSGDCVGKLQEWLGSPPDMKQIQHDTEKLRTEGTGQWFLQDKRFIEWENNAGMLWIEGPSGAGKSVLSSTVIQKLFADRRLFEAETKPPPAVAFFYFNFRNKDTQNVEIMLRRIVLQLSAASPHPYRILNDQYKASNGQRLPIYQDLVEMLERLLRELGRTYIVLDALDECDASEFDRLVDLVTMLRPWMETQLHLLVTSQTRSIFTEGFEGTPQIRLEFELQQADIKRFIGSELDTNSDLAAWKSQEEKVANGIARKSNGM</sequence>
<evidence type="ECO:0000256" key="1">
    <source>
        <dbReference type="ARBA" id="ARBA00022737"/>
    </source>
</evidence>
<gene>
    <name evidence="4" type="ORF">MVEN_01863100</name>
</gene>
<dbReference type="AlphaFoldDB" id="A0A8H6XIR6"/>
<dbReference type="Proteomes" id="UP000620124">
    <property type="component" value="Unassembled WGS sequence"/>
</dbReference>
<protein>
    <submittedName>
        <fullName evidence="4">Pfs domain-containing protein</fullName>
    </submittedName>
</protein>
<evidence type="ECO:0000259" key="3">
    <source>
        <dbReference type="Pfam" id="PF24883"/>
    </source>
</evidence>
<comment type="caution">
    <text evidence="4">The sequence shown here is derived from an EMBL/GenBank/DDBJ whole genome shotgun (WGS) entry which is preliminary data.</text>
</comment>
<dbReference type="InterPro" id="IPR027417">
    <property type="entry name" value="P-loop_NTPase"/>
</dbReference>
<organism evidence="4 5">
    <name type="scientific">Mycena venus</name>
    <dbReference type="NCBI Taxonomy" id="2733690"/>
    <lineage>
        <taxon>Eukaryota</taxon>
        <taxon>Fungi</taxon>
        <taxon>Dikarya</taxon>
        <taxon>Basidiomycota</taxon>
        <taxon>Agaricomycotina</taxon>
        <taxon>Agaricomycetes</taxon>
        <taxon>Agaricomycetidae</taxon>
        <taxon>Agaricales</taxon>
        <taxon>Marasmiineae</taxon>
        <taxon>Mycenaceae</taxon>
        <taxon>Mycena</taxon>
    </lineage>
</organism>
<evidence type="ECO:0000313" key="5">
    <source>
        <dbReference type="Proteomes" id="UP000620124"/>
    </source>
</evidence>
<dbReference type="EMBL" id="JACAZI010000018">
    <property type="protein sequence ID" value="KAF7341271.1"/>
    <property type="molecule type" value="Genomic_DNA"/>
</dbReference>